<dbReference type="GO" id="GO:0009279">
    <property type="term" value="C:cell outer membrane"/>
    <property type="evidence" value="ECO:0007669"/>
    <property type="project" value="UniProtKB-SubCell"/>
</dbReference>
<dbReference type="GO" id="GO:0015473">
    <property type="term" value="F:fimbrial usher porin activity"/>
    <property type="evidence" value="ECO:0007669"/>
    <property type="project" value="InterPro"/>
</dbReference>
<dbReference type="PANTHER" id="PTHR30451">
    <property type="entry name" value="OUTER MEMBRANE USHER PROTEIN"/>
    <property type="match status" value="1"/>
</dbReference>
<sequence length="843" mass="91991">MSETNPRWWWLFLPAAMPVFASNYTFDETLLLGSGYEKSLAMLNDPDAVVAGRYSVDIWLNGRYVGRDDVLFRQNTAGRTEPCLPAKFWDEQGVTAASEQAQDCFAPEARISGGRWDFDQSLLRLNLSVPQAALKRTPMDYVPPSQWQSGESVLFSNYNLHAYHNKNNGQQSDYGWLGLSSGFNMGSWQFRQQSSANWRRDGDRESQRWDALQTWLQHPVASLESLLTVGESYTSGNLLGSMAFTGVKLETDQRMWPQSRRGYAPEIRGTASTPSRVVVKQNGRTLYETSVPQGPFVLDDLPNTAWDGDLQVEITGADNKKSSYTVPYASVPLSLRPGVWRYGLVAGKTRDYSAADGLFTDFTLERGMTNLLTANGALRIGDDYQALLMGGVLATSMGAFGVDVTGSRARIASQTMSGWRLQTNWSKTFTPTGTHVALAGYRYSTEGYRDYGDVLGERSVSGSNAQWRSDTLRQKNQFTVTVNQTLSSYGNLWLSGSMMDYYSDRGSSTQLQAGYNTTFGRMTLGMSFSRQDTWWRNGDRSQVQKENMATLTLSMPLGIGEREHTLALSASQAQQAGRNAQLALSGALDQDETLNYALSTGWQQGQGESNSVTDWGGSLQKNTAFGTLNGSVSQSQNYQQWSAGVRGALVVHRHGIVAGPWVGDTFALVEAPGAAGARVGGGQGATVNSGGYALVPSLTPYRFNNVTLDGSGMNSNAELQESQRRIAPMAGAAVKLRFATLSGYPLLITVKSDVTLPMGAAVTDGRGRVVGMVAQANQVYARVEDEEGLLMLESSDCSLPWKLNQQQRTEPLIALTVACVKKGAHETIFSGAGAVFLSDTGRM</sequence>
<name>A0AAP5XVD1_CITFR</name>
<dbReference type="SUPFAM" id="SSF141729">
    <property type="entry name" value="FimD N-terminal domain-like"/>
    <property type="match status" value="1"/>
</dbReference>
<comment type="similarity">
    <text evidence="2">Belongs to the fimbrial export usher family.</text>
</comment>
<dbReference type="InterPro" id="IPR000015">
    <property type="entry name" value="Fimb_usher"/>
</dbReference>
<accession>A0AAP5XVD1</accession>
<dbReference type="InterPro" id="IPR025885">
    <property type="entry name" value="PapC_N"/>
</dbReference>
<evidence type="ECO:0000256" key="4">
    <source>
        <dbReference type="ARBA" id="ARBA00022452"/>
    </source>
</evidence>
<dbReference type="InterPro" id="IPR037224">
    <property type="entry name" value="PapC_N_sf"/>
</dbReference>
<dbReference type="InterPro" id="IPR043142">
    <property type="entry name" value="PapC-like_C_sf"/>
</dbReference>
<evidence type="ECO:0000259" key="10">
    <source>
        <dbReference type="Pfam" id="PF13954"/>
    </source>
</evidence>
<dbReference type="InterPro" id="IPR025949">
    <property type="entry name" value="PapC-like_C"/>
</dbReference>
<protein>
    <submittedName>
        <fullName evidence="11">Fimbria/pilus outer membrane usher protein</fullName>
    </submittedName>
</protein>
<organism evidence="11 12">
    <name type="scientific">Citrobacter freundii</name>
    <dbReference type="NCBI Taxonomy" id="546"/>
    <lineage>
        <taxon>Bacteria</taxon>
        <taxon>Pseudomonadati</taxon>
        <taxon>Pseudomonadota</taxon>
        <taxon>Gammaproteobacteria</taxon>
        <taxon>Enterobacterales</taxon>
        <taxon>Enterobacteriaceae</taxon>
        <taxon>Citrobacter</taxon>
        <taxon>Citrobacter freundii complex</taxon>
    </lineage>
</organism>
<keyword evidence="8" id="KW-0998">Cell outer membrane</keyword>
<evidence type="ECO:0000256" key="3">
    <source>
        <dbReference type="ARBA" id="ARBA00022448"/>
    </source>
</evidence>
<dbReference type="Gene3D" id="2.60.40.3110">
    <property type="match status" value="1"/>
</dbReference>
<feature type="domain" description="PapC N-terminal" evidence="10">
    <location>
        <begin position="25"/>
        <end position="161"/>
    </location>
</feature>
<dbReference type="Gene3D" id="2.60.40.2610">
    <property type="entry name" value="Outer membrane usher protein FimD, plug domain"/>
    <property type="match status" value="1"/>
</dbReference>
<comment type="caution">
    <text evidence="11">The sequence shown here is derived from an EMBL/GenBank/DDBJ whole genome shotgun (WGS) entry which is preliminary data.</text>
</comment>
<evidence type="ECO:0000256" key="8">
    <source>
        <dbReference type="ARBA" id="ARBA00023237"/>
    </source>
</evidence>
<dbReference type="Gene3D" id="3.10.20.410">
    <property type="match status" value="1"/>
</dbReference>
<evidence type="ECO:0000259" key="9">
    <source>
        <dbReference type="Pfam" id="PF13953"/>
    </source>
</evidence>
<evidence type="ECO:0000256" key="1">
    <source>
        <dbReference type="ARBA" id="ARBA00004571"/>
    </source>
</evidence>
<dbReference type="Pfam" id="PF00577">
    <property type="entry name" value="Usher"/>
    <property type="match status" value="1"/>
</dbReference>
<keyword evidence="7" id="KW-0472">Membrane</keyword>
<evidence type="ECO:0000256" key="5">
    <source>
        <dbReference type="ARBA" id="ARBA00022692"/>
    </source>
</evidence>
<dbReference type="RefSeq" id="WP_264363942.1">
    <property type="nucleotide sequence ID" value="NZ_CP119048.1"/>
</dbReference>
<evidence type="ECO:0000313" key="12">
    <source>
        <dbReference type="Proteomes" id="UP001278087"/>
    </source>
</evidence>
<evidence type="ECO:0000256" key="2">
    <source>
        <dbReference type="ARBA" id="ARBA00008064"/>
    </source>
</evidence>
<dbReference type="Pfam" id="PF13954">
    <property type="entry name" value="PapC_N"/>
    <property type="match status" value="1"/>
</dbReference>
<dbReference type="EMBL" id="JAWPBU010000013">
    <property type="protein sequence ID" value="MDW2759408.1"/>
    <property type="molecule type" value="Genomic_DNA"/>
</dbReference>
<keyword evidence="4" id="KW-1134">Transmembrane beta strand</keyword>
<dbReference type="Gene3D" id="2.60.40.2070">
    <property type="match status" value="1"/>
</dbReference>
<keyword evidence="6" id="KW-0732">Signal</keyword>
<gene>
    <name evidence="11" type="ORF">RYZ67_13060</name>
</gene>
<proteinExistence type="inferred from homology"/>
<reference evidence="11" key="1">
    <citation type="submission" date="2023-10" db="EMBL/GenBank/DDBJ databases">
        <title>Fecal carriage and genetic characteristics of carbapenem-resistant Enterobacterales among healthy adults from four provinces of China.</title>
        <authorList>
            <person name="Li Y."/>
            <person name="Zhang R."/>
        </authorList>
    </citation>
    <scope>NUCLEOTIDE SEQUENCE</scope>
    <source>
        <strain evidence="11">HN-136</strain>
    </source>
</reference>
<keyword evidence="3" id="KW-0813">Transport</keyword>
<dbReference type="GO" id="GO:0009297">
    <property type="term" value="P:pilus assembly"/>
    <property type="evidence" value="ECO:0007669"/>
    <property type="project" value="InterPro"/>
</dbReference>
<dbReference type="AlphaFoldDB" id="A0AAP5XVD1"/>
<evidence type="ECO:0000256" key="7">
    <source>
        <dbReference type="ARBA" id="ARBA00023136"/>
    </source>
</evidence>
<keyword evidence="5" id="KW-0812">Transmembrane</keyword>
<dbReference type="Proteomes" id="UP001278087">
    <property type="component" value="Unassembled WGS sequence"/>
</dbReference>
<evidence type="ECO:0000313" key="11">
    <source>
        <dbReference type="EMBL" id="MDW2759408.1"/>
    </source>
</evidence>
<dbReference type="InterPro" id="IPR042186">
    <property type="entry name" value="FimD_plug_dom"/>
</dbReference>
<dbReference type="PANTHER" id="PTHR30451:SF20">
    <property type="entry name" value="FIMBRIAE USHER"/>
    <property type="match status" value="1"/>
</dbReference>
<feature type="domain" description="PapC-like C-terminal" evidence="9">
    <location>
        <begin position="753"/>
        <end position="791"/>
    </location>
</feature>
<comment type="subcellular location">
    <subcellularLocation>
        <location evidence="1">Cell outer membrane</location>
        <topology evidence="1">Multi-pass membrane protein</topology>
    </subcellularLocation>
</comment>
<evidence type="ECO:0000256" key="6">
    <source>
        <dbReference type="ARBA" id="ARBA00022729"/>
    </source>
</evidence>
<dbReference type="Pfam" id="PF13953">
    <property type="entry name" value="PapC_C"/>
    <property type="match status" value="1"/>
</dbReference>